<evidence type="ECO:0000256" key="1">
    <source>
        <dbReference type="ARBA" id="ARBA00004394"/>
    </source>
</evidence>
<reference evidence="12 13" key="1">
    <citation type="submission" date="2018-12" db="EMBL/GenBank/DDBJ databases">
        <authorList>
            <person name="Tiukova I."/>
            <person name="Dainat J."/>
        </authorList>
    </citation>
    <scope>NUCLEOTIDE SEQUENCE [LARGE SCALE GENOMIC DNA]</scope>
</reference>
<evidence type="ECO:0000259" key="11">
    <source>
        <dbReference type="Pfam" id="PF08033"/>
    </source>
</evidence>
<evidence type="ECO:0000313" key="12">
    <source>
        <dbReference type="EMBL" id="VEU20375.1"/>
    </source>
</evidence>
<feature type="compositionally biased region" description="Gly residues" evidence="6">
    <location>
        <begin position="14"/>
        <end position="23"/>
    </location>
</feature>
<dbReference type="GO" id="GO:0008270">
    <property type="term" value="F:zinc ion binding"/>
    <property type="evidence" value="ECO:0007669"/>
    <property type="project" value="InterPro"/>
</dbReference>
<proteinExistence type="inferred from homology"/>
<evidence type="ECO:0000259" key="8">
    <source>
        <dbReference type="Pfam" id="PF04810"/>
    </source>
</evidence>
<dbReference type="SUPFAM" id="SSF81995">
    <property type="entry name" value="beta-sandwich domain of Sec23/24"/>
    <property type="match status" value="1"/>
</dbReference>
<feature type="region of interest" description="Disordered" evidence="6">
    <location>
        <begin position="1"/>
        <end position="28"/>
    </location>
</feature>
<name>A0A448YHE3_BRENA</name>
<evidence type="ECO:0000256" key="4">
    <source>
        <dbReference type="ARBA" id="ARBA00022927"/>
    </source>
</evidence>
<keyword evidence="13" id="KW-1185">Reference proteome</keyword>
<dbReference type="InterPro" id="IPR006895">
    <property type="entry name" value="Znf_Sec23_Sec24"/>
</dbReference>
<evidence type="ECO:0000256" key="6">
    <source>
        <dbReference type="SAM" id="MobiDB-lite"/>
    </source>
</evidence>
<dbReference type="InterPro" id="IPR050550">
    <property type="entry name" value="SEC23_SEC24_subfamily"/>
</dbReference>
<dbReference type="FunCoup" id="A0A448YHE3">
    <property type="interactions" value="149"/>
</dbReference>
<dbReference type="EMBL" id="CAACVR010000003">
    <property type="protein sequence ID" value="VEU20375.1"/>
    <property type="molecule type" value="Genomic_DNA"/>
</dbReference>
<dbReference type="GO" id="GO:0006886">
    <property type="term" value="P:intracellular protein transport"/>
    <property type="evidence" value="ECO:0007669"/>
    <property type="project" value="InterPro"/>
</dbReference>
<dbReference type="GO" id="GO:0000139">
    <property type="term" value="C:Golgi membrane"/>
    <property type="evidence" value="ECO:0007669"/>
    <property type="project" value="UniProtKB-SubCell"/>
</dbReference>
<dbReference type="Gene3D" id="2.60.40.1670">
    <property type="entry name" value="beta-sandwich domain of Sec23/24"/>
    <property type="match status" value="1"/>
</dbReference>
<keyword evidence="5" id="KW-0333">Golgi apparatus</keyword>
<protein>
    <submittedName>
        <fullName evidence="12">DEKNAAC101120</fullName>
    </submittedName>
</protein>
<dbReference type="SUPFAM" id="SSF53300">
    <property type="entry name" value="vWA-like"/>
    <property type="match status" value="1"/>
</dbReference>
<dbReference type="InterPro" id="IPR029006">
    <property type="entry name" value="ADF-H/Gelsolin-like_dom_sf"/>
</dbReference>
<gene>
    <name evidence="12" type="ORF">BRENAR_LOCUS1110</name>
</gene>
<dbReference type="Pfam" id="PF04811">
    <property type="entry name" value="Sec23_trunk"/>
    <property type="match status" value="1"/>
</dbReference>
<dbReference type="InterPro" id="IPR036174">
    <property type="entry name" value="Znf_Sec23_Sec24_sf"/>
</dbReference>
<dbReference type="Pfam" id="PF00626">
    <property type="entry name" value="Gelsolin"/>
    <property type="match status" value="1"/>
</dbReference>
<keyword evidence="3" id="KW-0813">Transport</keyword>
<keyword evidence="4" id="KW-0653">Protein transport</keyword>
<dbReference type="Gene3D" id="3.40.50.410">
    <property type="entry name" value="von Willebrand factor, type A domain"/>
    <property type="match status" value="1"/>
</dbReference>
<evidence type="ECO:0000259" key="7">
    <source>
        <dbReference type="Pfam" id="PF00626"/>
    </source>
</evidence>
<dbReference type="Gene3D" id="2.30.30.380">
    <property type="entry name" value="Zn-finger domain of Sec23/24"/>
    <property type="match status" value="1"/>
</dbReference>
<dbReference type="Pfam" id="PF08033">
    <property type="entry name" value="Sec23_BS"/>
    <property type="match status" value="1"/>
</dbReference>
<feature type="domain" description="Sec23/Sec24 trunk" evidence="9">
    <location>
        <begin position="292"/>
        <end position="518"/>
    </location>
</feature>
<dbReference type="InterPro" id="IPR007123">
    <property type="entry name" value="Gelsolin-like_dom"/>
</dbReference>
<dbReference type="GO" id="GO:0000149">
    <property type="term" value="F:SNARE binding"/>
    <property type="evidence" value="ECO:0007669"/>
    <property type="project" value="TreeGrafter"/>
</dbReference>
<dbReference type="InterPro" id="IPR036465">
    <property type="entry name" value="vWFA_dom_sf"/>
</dbReference>
<dbReference type="Gene3D" id="3.40.20.10">
    <property type="entry name" value="Severin"/>
    <property type="match status" value="1"/>
</dbReference>
<feature type="domain" description="Gelsolin-like" evidence="7">
    <location>
        <begin position="766"/>
        <end position="836"/>
    </location>
</feature>
<dbReference type="PANTHER" id="PTHR13803">
    <property type="entry name" value="SEC24-RELATED PROTEIN"/>
    <property type="match status" value="1"/>
</dbReference>
<dbReference type="InParanoid" id="A0A448YHE3"/>
<dbReference type="Gene3D" id="1.20.120.730">
    <property type="entry name" value="Sec23/Sec24 helical domain"/>
    <property type="match status" value="1"/>
</dbReference>
<evidence type="ECO:0000313" key="13">
    <source>
        <dbReference type="Proteomes" id="UP000290900"/>
    </source>
</evidence>
<dbReference type="InterPro" id="IPR012990">
    <property type="entry name" value="Beta-sandwich_Sec23_24"/>
</dbReference>
<dbReference type="InterPro" id="IPR006896">
    <property type="entry name" value="Sec23/24_trunk_dom"/>
</dbReference>
<sequence>MTDEITQGIRDLNTGGGSGGAGGGRRDRRRRDLHAFANLAPGYGPAEGNFDPNAAASSVGITLPKANAEYPNAAFAAGGIPAPETTAGPPQGYPQVQPQYQAASPATSNVAPASASAQPPLSVPVLRHLSDLAYRDSPFLTFENVSPPPAGTQYVVTDQGNASPKFARMSLYSIPATRTLLDATSLPLGMLLQPFAPTTEPVPEADFTSASAVPRCRRCRAYVNPAMQQTGYQMVCNLCGFTSPVPNDYISTVDSAGVRSDFYQRPELHAGVYDLKVPKDYFLDSDGQPPNILHHVFLIDLCRSAVQSSLSVAACTAIQLAISSLPEGSKVALVGFDNALRFFDLSSSHHQASVSVVKDLKDPFVPLSSASAFADPKESYDVLEATLGTIEQVESPTAVEPALGSALLAADLLLQPLGGGQITVFLSTVPSLQPGALRPKLPQGRIALEYVRDILTPGNRFYLDLADKFTANHVGVNFFVGSSVPVDLINLSVLAARTGGTSQVWPHFNVDRDELDLAHAVSGSIRNAAGYQGQLKIRCSRGLQVSKVYQAMRATEAEGTASGSAPVFPIVGCQTTAACDFVYDGKLNTKKDAHFQAAMLYTGVDGVRRVRVINSIMSVTERVADVFSFADQDAVLSLLIRETFSRLPGDSIISVRNTFAARLVSIVSRYAAVVAKNNNAPGQLVLPRGLRTLPMMMLGALKARALASRTVSPDSTAESFTTLSTASADRVSIAVYPVMYALHRLTEGECEYAEKEREQDYQSYFSLPEAIPLSQAQLEAGGAYLLFDGKQMILWLHSEISPRFLQDLFGENINSLDQLDSKLSQLPVLDTLLSQQVRGLCHFLAHHYLGVEDHSVHICRFRTDQNEVDFLEKMYEDRSSELVWSFPELLRYIHKQVQAKRDEAPSESKRFGIF</sequence>
<dbReference type="GO" id="GO:0070971">
    <property type="term" value="C:endoplasmic reticulum exit site"/>
    <property type="evidence" value="ECO:0007669"/>
    <property type="project" value="TreeGrafter"/>
</dbReference>
<evidence type="ECO:0000256" key="5">
    <source>
        <dbReference type="ARBA" id="ARBA00023034"/>
    </source>
</evidence>
<dbReference type="Pfam" id="PF04815">
    <property type="entry name" value="Sec23_helical"/>
    <property type="match status" value="1"/>
</dbReference>
<feature type="domain" description="Sec23/Sec24 beta-sandwich" evidence="11">
    <location>
        <begin position="530"/>
        <end position="619"/>
    </location>
</feature>
<dbReference type="SUPFAM" id="SSF82919">
    <property type="entry name" value="Zn-finger domain of Sec23/24"/>
    <property type="match status" value="1"/>
</dbReference>
<dbReference type="AlphaFoldDB" id="A0A448YHE3"/>
<comment type="subcellular location">
    <subcellularLocation>
        <location evidence="1">Golgi apparatus membrane</location>
    </subcellularLocation>
</comment>
<dbReference type="SUPFAM" id="SSF82754">
    <property type="entry name" value="C-terminal, gelsolin-like domain of Sec23/24"/>
    <property type="match status" value="1"/>
</dbReference>
<dbReference type="GO" id="GO:0090110">
    <property type="term" value="P:COPII-coated vesicle cargo loading"/>
    <property type="evidence" value="ECO:0007669"/>
    <property type="project" value="TreeGrafter"/>
</dbReference>
<comment type="similarity">
    <text evidence="2">Belongs to the SEC23/SEC24 family. SEC24 subfamily.</text>
</comment>
<dbReference type="OrthoDB" id="49016at2759"/>
<evidence type="ECO:0000259" key="9">
    <source>
        <dbReference type="Pfam" id="PF04811"/>
    </source>
</evidence>
<feature type="domain" description="Sec23/Sec24 helical" evidence="10">
    <location>
        <begin position="631"/>
        <end position="730"/>
    </location>
</feature>
<evidence type="ECO:0000259" key="10">
    <source>
        <dbReference type="Pfam" id="PF04815"/>
    </source>
</evidence>
<dbReference type="Proteomes" id="UP000290900">
    <property type="component" value="Unassembled WGS sequence"/>
</dbReference>
<feature type="domain" description="Zinc finger Sec23/Sec24-type" evidence="8">
    <location>
        <begin position="214"/>
        <end position="249"/>
    </location>
</feature>
<dbReference type="InterPro" id="IPR036175">
    <property type="entry name" value="Sec23/24_helical_dom_sf"/>
</dbReference>
<dbReference type="InterPro" id="IPR036180">
    <property type="entry name" value="Gelsolin-like_dom_sf"/>
</dbReference>
<organism evidence="12 13">
    <name type="scientific">Brettanomyces naardenensis</name>
    <name type="common">Yeast</name>
    <dbReference type="NCBI Taxonomy" id="13370"/>
    <lineage>
        <taxon>Eukaryota</taxon>
        <taxon>Fungi</taxon>
        <taxon>Dikarya</taxon>
        <taxon>Ascomycota</taxon>
        <taxon>Saccharomycotina</taxon>
        <taxon>Pichiomycetes</taxon>
        <taxon>Pichiales</taxon>
        <taxon>Pichiaceae</taxon>
        <taxon>Brettanomyces</taxon>
    </lineage>
</organism>
<accession>A0A448YHE3</accession>
<evidence type="ECO:0000256" key="2">
    <source>
        <dbReference type="ARBA" id="ARBA00008334"/>
    </source>
</evidence>
<dbReference type="InterPro" id="IPR006900">
    <property type="entry name" value="Sec23/24_helical_dom"/>
</dbReference>
<dbReference type="GO" id="GO:0030127">
    <property type="term" value="C:COPII vesicle coat"/>
    <property type="evidence" value="ECO:0007669"/>
    <property type="project" value="InterPro"/>
</dbReference>
<dbReference type="PANTHER" id="PTHR13803:SF4">
    <property type="entry name" value="SECRETORY 24CD, ISOFORM C"/>
    <property type="match status" value="1"/>
</dbReference>
<evidence type="ECO:0000256" key="3">
    <source>
        <dbReference type="ARBA" id="ARBA00022448"/>
    </source>
</evidence>
<dbReference type="STRING" id="13370.A0A448YHE3"/>
<dbReference type="SUPFAM" id="SSF81811">
    <property type="entry name" value="Helical domain of Sec23/24"/>
    <property type="match status" value="1"/>
</dbReference>
<dbReference type="Pfam" id="PF04810">
    <property type="entry name" value="zf-Sec23_Sec24"/>
    <property type="match status" value="1"/>
</dbReference>